<evidence type="ECO:0000256" key="10">
    <source>
        <dbReference type="ARBA" id="ARBA00012458"/>
    </source>
</evidence>
<dbReference type="NCBIfam" id="TIGR01498">
    <property type="entry name" value="folK"/>
    <property type="match status" value="1"/>
</dbReference>
<dbReference type="GeneID" id="54417009"/>
<keyword evidence="18" id="KW-0460">Magnesium</keyword>
<evidence type="ECO:0000256" key="8">
    <source>
        <dbReference type="ARBA" id="ARBA00009640"/>
    </source>
</evidence>
<dbReference type="GO" id="GO:0046656">
    <property type="term" value="P:folic acid biosynthetic process"/>
    <property type="evidence" value="ECO:0007669"/>
    <property type="project" value="UniProtKB-KW"/>
</dbReference>
<proteinExistence type="inferred from homology"/>
<evidence type="ECO:0000256" key="23">
    <source>
        <dbReference type="ARBA" id="ARBA00067568"/>
    </source>
</evidence>
<comment type="function">
    <text evidence="21">Catalyzes three sequential steps of tetrahydrofolate biosynthesis.</text>
</comment>
<comment type="catalytic activity">
    <reaction evidence="1">
        <text>(7,8-dihydropterin-6-yl)methyl diphosphate + 4-aminobenzoate = 7,8-dihydropteroate + diphosphate</text>
        <dbReference type="Rhea" id="RHEA:19949"/>
        <dbReference type="ChEBI" id="CHEBI:17836"/>
        <dbReference type="ChEBI" id="CHEBI:17839"/>
        <dbReference type="ChEBI" id="CHEBI:33019"/>
        <dbReference type="ChEBI" id="CHEBI:72950"/>
        <dbReference type="EC" id="2.5.1.15"/>
    </reaction>
</comment>
<dbReference type="InterPro" id="IPR006390">
    <property type="entry name" value="DHP_synth_dom"/>
</dbReference>
<dbReference type="Gene3D" id="3.30.70.560">
    <property type="entry name" value="7,8-Dihydro-6-hydroxymethylpterin-pyrophosphokinase HPPK"/>
    <property type="match status" value="1"/>
</dbReference>
<evidence type="ECO:0000256" key="4">
    <source>
        <dbReference type="ARBA" id="ARBA00001946"/>
    </source>
</evidence>
<dbReference type="SUPFAM" id="SSF55083">
    <property type="entry name" value="6-hydroxymethyl-7,8-dihydropterin pyrophosphokinase, HPPK"/>
    <property type="match status" value="1"/>
</dbReference>
<dbReference type="EC" id="4.1.2.25" evidence="11"/>
<evidence type="ECO:0000256" key="18">
    <source>
        <dbReference type="ARBA" id="ARBA00022842"/>
    </source>
</evidence>
<keyword evidence="27" id="KW-1185">Reference proteome</keyword>
<dbReference type="PANTHER" id="PTHR20941">
    <property type="entry name" value="FOLATE SYNTHESIS PROTEINS"/>
    <property type="match status" value="1"/>
</dbReference>
<dbReference type="InterPro" id="IPR045031">
    <property type="entry name" value="DHP_synth-like"/>
</dbReference>
<evidence type="ECO:0000256" key="21">
    <source>
        <dbReference type="ARBA" id="ARBA00058009"/>
    </source>
</evidence>
<dbReference type="Proteomes" id="UP000504638">
    <property type="component" value="Unplaced"/>
</dbReference>
<reference evidence="28" key="2">
    <citation type="submission" date="2020-04" db="EMBL/GenBank/DDBJ databases">
        <authorList>
            <consortium name="NCBI Genome Project"/>
        </authorList>
    </citation>
    <scope>NUCLEOTIDE SEQUENCE</scope>
    <source>
        <strain evidence="28">CBS 781.70</strain>
    </source>
</reference>
<dbReference type="EC" id="2.5.1.15" evidence="10"/>
<sequence>MREPVRAYIALGSNMGDRIAMIEEACKEMDSDGTIKILRTSSLWETEAMYVSDQNNFVNGACEVETRLSPIELLDKLQAIENAMGRVKVIDKGPRCIDLDVLLYGEMPYQHERLQIPHPLMLEREFVLRPMSELIPEFNIPLERSVGTVVENLTRLPPSDPPLTTLTPLAPSLPPITALHPARKTLIMTILNLTPDSFSDGGFHTSASLQSTISRLLPHTHILDIGGQSSRPHAPSIPAAAESARVLPAIALARSLHVPAISVDTYRAPVADAALRAGATIVNDISGGLLDPEILNVTARHGATFVITHTRGTPDTMNSLTHYPHGLIPTVASELLERVHAAESAGIRRWRIILDPGIGFAKTGEQNLELLRRLGELRGWPGLEGLPWLVGASRKGFIGKLTGVGEAKERGWGTAGAVAGAVVGGADVVRVHDAREMGECVKVLDAIYRV</sequence>
<evidence type="ECO:0000256" key="19">
    <source>
        <dbReference type="ARBA" id="ARBA00022909"/>
    </source>
</evidence>
<comment type="similarity">
    <text evidence="9">In the C-terminal section; belongs to the DHPS family.</text>
</comment>
<dbReference type="CDD" id="cd00483">
    <property type="entry name" value="HPPK"/>
    <property type="match status" value="1"/>
</dbReference>
<comment type="catalytic activity">
    <reaction evidence="3">
        <text>7,8-dihydroneopterin = 6-hydroxymethyl-7,8-dihydropterin + glycolaldehyde</text>
        <dbReference type="Rhea" id="RHEA:10540"/>
        <dbReference type="ChEBI" id="CHEBI:17001"/>
        <dbReference type="ChEBI" id="CHEBI:17071"/>
        <dbReference type="ChEBI" id="CHEBI:44841"/>
        <dbReference type="EC" id="4.1.2.25"/>
    </reaction>
</comment>
<evidence type="ECO:0000256" key="9">
    <source>
        <dbReference type="ARBA" id="ARBA00009951"/>
    </source>
</evidence>
<dbReference type="Pfam" id="PF01288">
    <property type="entry name" value="HPPK"/>
    <property type="match status" value="1"/>
</dbReference>
<keyword evidence="13" id="KW-0808">Transferase</keyword>
<dbReference type="FunFam" id="3.20.20.20:FF:000006">
    <property type="entry name" value="Dihydropteroate synthase"/>
    <property type="match status" value="1"/>
</dbReference>
<accession>A0A6G1G2A7</accession>
<evidence type="ECO:0000313" key="26">
    <source>
        <dbReference type="EMBL" id="KAF1812060.1"/>
    </source>
</evidence>
<comment type="pathway">
    <text evidence="5">Cofactor biosynthesis; tetrahydrofolate biosynthesis; 7,8-dihydrofolate from 2-amino-4-hydroxy-6-hydroxymethyl-7,8-dihydropteridine diphosphate and 4-aminobenzoate: step 1/2.</text>
</comment>
<evidence type="ECO:0000256" key="14">
    <source>
        <dbReference type="ARBA" id="ARBA00022723"/>
    </source>
</evidence>
<gene>
    <name evidence="26 28" type="ORF">P152DRAFT_398061</name>
</gene>
<dbReference type="GO" id="GO:0016301">
    <property type="term" value="F:kinase activity"/>
    <property type="evidence" value="ECO:0007669"/>
    <property type="project" value="UniProtKB-KW"/>
</dbReference>
<keyword evidence="20" id="KW-0511">Multifunctional enzyme</keyword>
<evidence type="ECO:0000256" key="2">
    <source>
        <dbReference type="ARBA" id="ARBA00000198"/>
    </source>
</evidence>
<dbReference type="NCBIfam" id="TIGR01496">
    <property type="entry name" value="DHPS"/>
    <property type="match status" value="1"/>
</dbReference>
<comment type="similarity">
    <text evidence="22">In the central section; belongs to the HPPK family.</text>
</comment>
<dbReference type="InterPro" id="IPR035907">
    <property type="entry name" value="Hppk_sf"/>
</dbReference>
<dbReference type="GO" id="GO:0004156">
    <property type="term" value="F:dihydropteroate synthase activity"/>
    <property type="evidence" value="ECO:0007669"/>
    <property type="project" value="UniProtKB-EC"/>
</dbReference>
<dbReference type="EMBL" id="ML975159">
    <property type="protein sequence ID" value="KAF1812060.1"/>
    <property type="molecule type" value="Genomic_DNA"/>
</dbReference>
<dbReference type="RefSeq" id="XP_033533691.1">
    <property type="nucleotide sequence ID" value="XM_033676439.1"/>
</dbReference>
<evidence type="ECO:0000256" key="6">
    <source>
        <dbReference type="ARBA" id="ARBA00005013"/>
    </source>
</evidence>
<dbReference type="PANTHER" id="PTHR20941:SF1">
    <property type="entry name" value="FOLIC ACID SYNTHESIS PROTEIN FOL1"/>
    <property type="match status" value="1"/>
</dbReference>
<evidence type="ECO:0000256" key="12">
    <source>
        <dbReference type="ARBA" id="ARBA00013253"/>
    </source>
</evidence>
<dbReference type="GO" id="GO:0046872">
    <property type="term" value="F:metal ion binding"/>
    <property type="evidence" value="ECO:0007669"/>
    <property type="project" value="UniProtKB-KW"/>
</dbReference>
<dbReference type="Pfam" id="PF00809">
    <property type="entry name" value="Pterin_bind"/>
    <property type="match status" value="1"/>
</dbReference>
<evidence type="ECO:0000256" key="24">
    <source>
        <dbReference type="ARBA" id="ARBA00068111"/>
    </source>
</evidence>
<evidence type="ECO:0000256" key="5">
    <source>
        <dbReference type="ARBA" id="ARBA00004763"/>
    </source>
</evidence>
<evidence type="ECO:0000256" key="7">
    <source>
        <dbReference type="ARBA" id="ARBA00005051"/>
    </source>
</evidence>
<dbReference type="PROSITE" id="PS50972">
    <property type="entry name" value="PTERIN_BINDING"/>
    <property type="match status" value="1"/>
</dbReference>
<comment type="similarity">
    <text evidence="8">In the N-terminal section; belongs to the DHNA family.</text>
</comment>
<evidence type="ECO:0000256" key="11">
    <source>
        <dbReference type="ARBA" id="ARBA00013043"/>
    </source>
</evidence>
<dbReference type="UniPathway" id="UPA00077">
    <property type="reaction ID" value="UER00155"/>
</dbReference>
<evidence type="ECO:0000256" key="17">
    <source>
        <dbReference type="ARBA" id="ARBA00022840"/>
    </source>
</evidence>
<dbReference type="GO" id="GO:0046654">
    <property type="term" value="P:tetrahydrofolate biosynthetic process"/>
    <property type="evidence" value="ECO:0007669"/>
    <property type="project" value="UniProtKB-UniPathway"/>
</dbReference>
<dbReference type="OrthoDB" id="615426at2759"/>
<dbReference type="EC" id="2.7.6.3" evidence="12"/>
<evidence type="ECO:0000313" key="28">
    <source>
        <dbReference type="RefSeq" id="XP_033533691.1"/>
    </source>
</evidence>
<dbReference type="Gene3D" id="3.20.20.20">
    <property type="entry name" value="Dihydropteroate synthase-like"/>
    <property type="match status" value="1"/>
</dbReference>
<feature type="domain" description="Pterin-binding" evidence="25">
    <location>
        <begin position="185"/>
        <end position="442"/>
    </location>
</feature>
<evidence type="ECO:0000256" key="22">
    <source>
        <dbReference type="ARBA" id="ARBA00061548"/>
    </source>
</evidence>
<evidence type="ECO:0000256" key="3">
    <source>
        <dbReference type="ARBA" id="ARBA00001353"/>
    </source>
</evidence>
<comment type="pathway">
    <text evidence="6">Cofactor biosynthesis; tetrahydrofolate biosynthesis; 2-amino-4-hydroxy-6-hydroxymethyl-7,8-dihydropteridine diphosphate from 7,8-dihydroneopterin triphosphate: step 3/4.</text>
</comment>
<keyword evidence="16" id="KW-0418">Kinase</keyword>
<dbReference type="GO" id="GO:0004150">
    <property type="term" value="F:dihydroneopterin aldolase activity"/>
    <property type="evidence" value="ECO:0007669"/>
    <property type="project" value="UniProtKB-EC"/>
</dbReference>
<evidence type="ECO:0000259" key="25">
    <source>
        <dbReference type="PROSITE" id="PS50972"/>
    </source>
</evidence>
<comment type="pathway">
    <text evidence="7">Cofactor biosynthesis; tetrahydrofolate biosynthesis; 2-amino-4-hydroxy-6-hydroxymethyl-7,8-dihydropteridine diphosphate from 7,8-dihydroneopterin triphosphate: step 4/4.</text>
</comment>
<dbReference type="CDD" id="cd00739">
    <property type="entry name" value="DHPS"/>
    <property type="match status" value="1"/>
</dbReference>
<evidence type="ECO:0000256" key="15">
    <source>
        <dbReference type="ARBA" id="ARBA00022741"/>
    </source>
</evidence>
<keyword evidence="19" id="KW-0289">Folate biosynthesis</keyword>
<evidence type="ECO:0000256" key="1">
    <source>
        <dbReference type="ARBA" id="ARBA00000012"/>
    </source>
</evidence>
<dbReference type="InterPro" id="IPR000550">
    <property type="entry name" value="Hppk"/>
</dbReference>
<keyword evidence="14" id="KW-0479">Metal-binding</keyword>
<dbReference type="GO" id="GO:0005740">
    <property type="term" value="C:mitochondrial envelope"/>
    <property type="evidence" value="ECO:0007669"/>
    <property type="project" value="TreeGrafter"/>
</dbReference>
<name>A0A6G1G2A7_9PEZI</name>
<evidence type="ECO:0000256" key="20">
    <source>
        <dbReference type="ARBA" id="ARBA00023268"/>
    </source>
</evidence>
<comment type="catalytic activity">
    <reaction evidence="2">
        <text>6-hydroxymethyl-7,8-dihydropterin + ATP = (7,8-dihydropterin-6-yl)methyl diphosphate + AMP + H(+)</text>
        <dbReference type="Rhea" id="RHEA:11412"/>
        <dbReference type="ChEBI" id="CHEBI:15378"/>
        <dbReference type="ChEBI" id="CHEBI:30616"/>
        <dbReference type="ChEBI" id="CHEBI:44841"/>
        <dbReference type="ChEBI" id="CHEBI:72950"/>
        <dbReference type="ChEBI" id="CHEBI:456215"/>
        <dbReference type="EC" id="2.7.6.3"/>
    </reaction>
</comment>
<dbReference type="PROSITE" id="PS00794">
    <property type="entry name" value="HPPK"/>
    <property type="match status" value="1"/>
</dbReference>
<dbReference type="GO" id="GO:0003848">
    <property type="term" value="F:2-amino-4-hydroxy-6-hydroxymethyldihydropteridine diphosphokinase activity"/>
    <property type="evidence" value="ECO:0007669"/>
    <property type="project" value="UniProtKB-EC"/>
</dbReference>
<comment type="cofactor">
    <cofactor evidence="4">
        <name>Mg(2+)</name>
        <dbReference type="ChEBI" id="CHEBI:18420"/>
    </cofactor>
</comment>
<dbReference type="InterPro" id="IPR011005">
    <property type="entry name" value="Dihydropteroate_synth-like_sf"/>
</dbReference>
<organism evidence="26">
    <name type="scientific">Eremomyces bilateralis CBS 781.70</name>
    <dbReference type="NCBI Taxonomy" id="1392243"/>
    <lineage>
        <taxon>Eukaryota</taxon>
        <taxon>Fungi</taxon>
        <taxon>Dikarya</taxon>
        <taxon>Ascomycota</taxon>
        <taxon>Pezizomycotina</taxon>
        <taxon>Dothideomycetes</taxon>
        <taxon>Dothideomycetes incertae sedis</taxon>
        <taxon>Eremomycetales</taxon>
        <taxon>Eremomycetaceae</taxon>
        <taxon>Eremomyces</taxon>
    </lineage>
</organism>
<dbReference type="InterPro" id="IPR000489">
    <property type="entry name" value="Pterin-binding_dom"/>
</dbReference>
<dbReference type="AlphaFoldDB" id="A0A6G1G2A7"/>
<evidence type="ECO:0000256" key="13">
    <source>
        <dbReference type="ARBA" id="ARBA00022679"/>
    </source>
</evidence>
<evidence type="ECO:0000313" key="27">
    <source>
        <dbReference type="Proteomes" id="UP000504638"/>
    </source>
</evidence>
<evidence type="ECO:0000256" key="16">
    <source>
        <dbReference type="ARBA" id="ARBA00022777"/>
    </source>
</evidence>
<keyword evidence="17" id="KW-0067">ATP-binding</keyword>
<protein>
    <recommendedName>
        <fullName evidence="23">Folic acid synthesis protein FOL1</fullName>
        <ecNumber evidence="10">2.5.1.15</ecNumber>
        <ecNumber evidence="12">2.7.6.3</ecNumber>
        <ecNumber evidence="11">4.1.2.25</ecNumber>
    </recommendedName>
    <alternativeName>
        <fullName evidence="24">Folic acid synthesis protein fol1</fullName>
    </alternativeName>
</protein>
<reference evidence="28" key="3">
    <citation type="submission" date="2025-04" db="UniProtKB">
        <authorList>
            <consortium name="RefSeq"/>
        </authorList>
    </citation>
    <scope>IDENTIFICATION</scope>
    <source>
        <strain evidence="28">CBS 781.70</strain>
    </source>
</reference>
<reference evidence="26 28" key="1">
    <citation type="submission" date="2020-01" db="EMBL/GenBank/DDBJ databases">
        <authorList>
            <consortium name="DOE Joint Genome Institute"/>
            <person name="Haridas S."/>
            <person name="Albert R."/>
            <person name="Binder M."/>
            <person name="Bloem J."/>
            <person name="Labutti K."/>
            <person name="Salamov A."/>
            <person name="Andreopoulos B."/>
            <person name="Baker S.E."/>
            <person name="Barry K."/>
            <person name="Bills G."/>
            <person name="Bluhm B.H."/>
            <person name="Cannon C."/>
            <person name="Castanera R."/>
            <person name="Culley D.E."/>
            <person name="Daum C."/>
            <person name="Ezra D."/>
            <person name="Gonzalez J.B."/>
            <person name="Henrissat B."/>
            <person name="Kuo A."/>
            <person name="Liang C."/>
            <person name="Lipzen A."/>
            <person name="Lutzoni F."/>
            <person name="Magnuson J."/>
            <person name="Mondo S."/>
            <person name="Nolan M."/>
            <person name="Ohm R."/>
            <person name="Pangilinan J."/>
            <person name="Park H.-J."/>
            <person name="Ramirez L."/>
            <person name="Alfaro M."/>
            <person name="Sun H."/>
            <person name="Tritt A."/>
            <person name="Yoshinaga Y."/>
            <person name="Zwiers L.-H."/>
            <person name="Turgeon B.G."/>
            <person name="Goodwin S.B."/>
            <person name="Spatafora J.W."/>
            <person name="Crous P.W."/>
            <person name="Grigoriev I.V."/>
        </authorList>
    </citation>
    <scope>NUCLEOTIDE SEQUENCE</scope>
    <source>
        <strain evidence="26 28">CBS 781.70</strain>
    </source>
</reference>
<keyword evidence="15" id="KW-0547">Nucleotide-binding</keyword>
<dbReference type="GO" id="GO:0005524">
    <property type="term" value="F:ATP binding"/>
    <property type="evidence" value="ECO:0007669"/>
    <property type="project" value="UniProtKB-KW"/>
</dbReference>
<dbReference type="SUPFAM" id="SSF51717">
    <property type="entry name" value="Dihydropteroate synthetase-like"/>
    <property type="match status" value="1"/>
</dbReference>